<dbReference type="NCBIfam" id="NF004810">
    <property type="entry name" value="PRK06157.1"/>
    <property type="match status" value="1"/>
</dbReference>
<proteinExistence type="predicted"/>
<dbReference type="CDD" id="cd00829">
    <property type="entry name" value="SCP-x_thiolase"/>
    <property type="match status" value="1"/>
</dbReference>
<dbReference type="InterPro" id="IPR055140">
    <property type="entry name" value="Thiolase_C_2"/>
</dbReference>
<name>A0A1C4YVU7_MICVI</name>
<accession>A0A1C4YVU7</accession>
<evidence type="ECO:0000313" key="3">
    <source>
        <dbReference type="EMBL" id="SCF24737.1"/>
    </source>
</evidence>
<dbReference type="Proteomes" id="UP000198242">
    <property type="component" value="Chromosome I"/>
</dbReference>
<evidence type="ECO:0000259" key="2">
    <source>
        <dbReference type="Pfam" id="PF22691"/>
    </source>
</evidence>
<protein>
    <submittedName>
        <fullName evidence="3">Acetyl-CoA C-acetyltransferase</fullName>
    </submittedName>
</protein>
<dbReference type="GO" id="GO:0016747">
    <property type="term" value="F:acyltransferase activity, transferring groups other than amino-acyl groups"/>
    <property type="evidence" value="ECO:0007669"/>
    <property type="project" value="InterPro"/>
</dbReference>
<keyword evidence="4" id="KW-1185">Reference proteome</keyword>
<organism evidence="3 4">
    <name type="scientific">Micromonospora viridifaciens</name>
    <dbReference type="NCBI Taxonomy" id="1881"/>
    <lineage>
        <taxon>Bacteria</taxon>
        <taxon>Bacillati</taxon>
        <taxon>Actinomycetota</taxon>
        <taxon>Actinomycetes</taxon>
        <taxon>Micromonosporales</taxon>
        <taxon>Micromonosporaceae</taxon>
        <taxon>Micromonospora</taxon>
    </lineage>
</organism>
<dbReference type="SUPFAM" id="SSF53901">
    <property type="entry name" value="Thiolase-like"/>
    <property type="match status" value="2"/>
</dbReference>
<feature type="domain" description="Thiolase C-terminal" evidence="2">
    <location>
        <begin position="256"/>
        <end position="392"/>
    </location>
</feature>
<dbReference type="PANTHER" id="PTHR42870">
    <property type="entry name" value="ACETYL-COA C-ACETYLTRANSFERASE"/>
    <property type="match status" value="1"/>
</dbReference>
<dbReference type="AlphaFoldDB" id="A0A1C4YVU7"/>
<dbReference type="InterPro" id="IPR002155">
    <property type="entry name" value="Thiolase"/>
</dbReference>
<dbReference type="InterPro" id="IPR020616">
    <property type="entry name" value="Thiolase_N"/>
</dbReference>
<feature type="domain" description="Thiolase N-terminal" evidence="1">
    <location>
        <begin position="7"/>
        <end position="225"/>
    </location>
</feature>
<dbReference type="InterPro" id="IPR016039">
    <property type="entry name" value="Thiolase-like"/>
</dbReference>
<reference evidence="4" key="1">
    <citation type="submission" date="2016-06" db="EMBL/GenBank/DDBJ databases">
        <authorList>
            <person name="Varghese N."/>
            <person name="Submissions Spin"/>
        </authorList>
    </citation>
    <scope>NUCLEOTIDE SEQUENCE [LARGE SCALE GENOMIC DNA]</scope>
    <source>
        <strain evidence="4">DSM 43909</strain>
    </source>
</reference>
<dbReference type="Pfam" id="PF00108">
    <property type="entry name" value="Thiolase_N"/>
    <property type="match status" value="1"/>
</dbReference>
<dbReference type="Pfam" id="PF22691">
    <property type="entry name" value="Thiolase_C_1"/>
    <property type="match status" value="1"/>
</dbReference>
<dbReference type="PANTHER" id="PTHR42870:SF1">
    <property type="entry name" value="NON-SPECIFIC LIPID-TRANSFER PROTEIN-LIKE 2"/>
    <property type="match status" value="1"/>
</dbReference>
<dbReference type="PIRSF" id="PIRSF000429">
    <property type="entry name" value="Ac-CoA_Ac_transf"/>
    <property type="match status" value="1"/>
</dbReference>
<evidence type="ECO:0000259" key="1">
    <source>
        <dbReference type="Pfam" id="PF00108"/>
    </source>
</evidence>
<dbReference type="RefSeq" id="WP_089008205.1">
    <property type="nucleotide sequence ID" value="NZ_LT607411.1"/>
</dbReference>
<sequence length="394" mass="40605">MPISNQVAVVGTGVTRFGELYDRSYLSLLHEAATAAADDAGVEVGALEAAWLGTAEPQLGALVGDSAAAVTEALGFAPRPVTRVANFCATGMEAVRAAALAVAAGEYEVVLAVGAEKMRDLAPRESLVAKAVEQSHPVIAKGRTAPGQFALVASRYLHTYGYGRDVLAAVAVKNHQHATNNPKAHYRTPLTVEQVLSAPMAAEPLGLLDCTPTTDGAAAVVLASRRWAERNARQWVLIQGIGVGSYAGYYPALFRRDNDFLGFAATRAAAASAYRQAGITDPRAQLDLVECHDCFTITEIVNTEDLGLFASGTGGAELLAGTTTLGGELPVNVSGGLQSCGHPVGATGVRMVAEVTDQILGRAGSRQVRGARRGLAHNLGGPGAVAAVTVLGAA</sequence>
<keyword evidence="3" id="KW-0808">Transferase</keyword>
<dbReference type="Gene3D" id="3.40.47.10">
    <property type="match status" value="1"/>
</dbReference>
<evidence type="ECO:0000313" key="4">
    <source>
        <dbReference type="Proteomes" id="UP000198242"/>
    </source>
</evidence>
<dbReference type="OrthoDB" id="9785768at2"/>
<gene>
    <name evidence="3" type="ORF">GA0074695_4755</name>
</gene>
<dbReference type="EMBL" id="LT607411">
    <property type="protein sequence ID" value="SCF24737.1"/>
    <property type="molecule type" value="Genomic_DNA"/>
</dbReference>